<feature type="transmembrane region" description="Helical" evidence="11">
    <location>
        <begin position="373"/>
        <end position="394"/>
    </location>
</feature>
<feature type="domain" description="K+ potassium transporter C-terminal" evidence="13">
    <location>
        <begin position="488"/>
        <end position="646"/>
    </location>
</feature>
<protein>
    <recommendedName>
        <fullName evidence="11">Probable potassium transport system protein Kup</fullName>
    </recommendedName>
</protein>
<evidence type="ECO:0000259" key="13">
    <source>
        <dbReference type="Pfam" id="PF22776"/>
    </source>
</evidence>
<dbReference type="Pfam" id="PF22776">
    <property type="entry name" value="K_trans_C"/>
    <property type="match status" value="1"/>
</dbReference>
<evidence type="ECO:0000256" key="9">
    <source>
        <dbReference type="ARBA" id="ARBA00023065"/>
    </source>
</evidence>
<dbReference type="PANTHER" id="PTHR30540:SF83">
    <property type="entry name" value="K+ POTASSIUM TRANSPORTER"/>
    <property type="match status" value="1"/>
</dbReference>
<evidence type="ECO:0000256" key="10">
    <source>
        <dbReference type="ARBA" id="ARBA00023136"/>
    </source>
</evidence>
<comment type="catalytic activity">
    <reaction evidence="11">
        <text>K(+)(in) + H(+)(in) = K(+)(out) + H(+)(out)</text>
        <dbReference type="Rhea" id="RHEA:28490"/>
        <dbReference type="ChEBI" id="CHEBI:15378"/>
        <dbReference type="ChEBI" id="CHEBI:29103"/>
    </reaction>
</comment>
<sequence>MKANLNKLTMAGVLIAIGIVYGDIGTSPLYVMNAIIGDQGKMANTTPDYIIGSISLIFWTLMIITTIKYVVITMKADNNHEGGIFALYALVRKKAKWLVWPALIGGAALLADGTLTPAVTVTSSIEGLKNQTIAGIHFSNSQSEVLIITTCVLLGLFMIQRFGTGAIGKSFGPIMVIWFGFLAIVGIINTFQYPEIIKALNPGYAFEVLFSRQNKAGIFILGSIFLATTGAEALYSDMGHVGKKNIYFTWPLVYLSLVLNYFGQGAWVIKHAQDPAFASMPRINPFYEMLANDVRPFAIVIATLAAIIASQALITGSYTLVDEAIGLRFLPRFIIKHPSNVRSQIYISTINWILCGITLFVVWYFGSSEKMEAAYGLAITITMLSTTVLLFEFLASKIQRIFAYTIASFFAIIESIFFLASLVKFVKGGYVTFFIMMAILYVMIMWFFGNKRRDHYERESEYVSLKDYKDQLSALSRDSTIPYYTSNLVYMTKIKDDYRIKRNTMYSILDKEPKRAKVYWFVTVNETSSPYESNYTVDMLDTDNVVDVQLYLGFRKPQTVSVYLHQIVNNLIEQGIIEKQVQQYSTIKNRTVGDFKFILITERPSDLASNTEVSQLDKQLISGRLFLQNITASPVTWYGLEFSNTVQEISPLFFNMQHDQYLVQRRILHPIHSRETKNTIE</sequence>
<keyword evidence="6 11" id="KW-0769">Symport</keyword>
<dbReference type="InterPro" id="IPR023051">
    <property type="entry name" value="Kup"/>
</dbReference>
<dbReference type="Proteomes" id="UP000831181">
    <property type="component" value="Chromosome"/>
</dbReference>
<evidence type="ECO:0000256" key="6">
    <source>
        <dbReference type="ARBA" id="ARBA00022847"/>
    </source>
</evidence>
<dbReference type="PANTHER" id="PTHR30540">
    <property type="entry name" value="OSMOTIC STRESS POTASSIUM TRANSPORTER"/>
    <property type="match status" value="1"/>
</dbReference>
<keyword evidence="2 11" id="KW-0813">Transport</keyword>
<reference evidence="14" key="1">
    <citation type="journal article" date="2022" name="Int. J. Syst. Evol. Microbiol.">
        <title>Apilactobacillus apisilvae sp. nov., Nicolia spurrieriana gen. nov. sp. nov., Bombilactobacillus folatiphilus sp. nov. and Bombilactobacillus thymidiniphilus sp. nov., four new lactic acid bacterial isolates from stingless bees Tetragonula carbonaria and Austroplebeia australis.</title>
        <authorList>
            <person name="Oliphant S.A."/>
            <person name="Watson-Haigh N.S."/>
            <person name="Sumby K.M."/>
            <person name="Gardner J."/>
            <person name="Groom S."/>
            <person name="Jiranek V."/>
        </authorList>
    </citation>
    <scope>NUCLEOTIDE SEQUENCE</scope>
    <source>
        <strain evidence="14">SGEP1_A5</strain>
    </source>
</reference>
<feature type="transmembrane region" description="Helical" evidence="11">
    <location>
        <begin position="97"/>
        <end position="121"/>
    </location>
</feature>
<comment type="similarity">
    <text evidence="11">Belongs to the HAK/KUP transporter (TC 2.A.72) family.</text>
</comment>
<keyword evidence="9 11" id="KW-0406">Ion transport</keyword>
<feature type="transmembrane region" description="Helical" evidence="11">
    <location>
        <begin position="345"/>
        <end position="367"/>
    </location>
</feature>
<evidence type="ECO:0000313" key="15">
    <source>
        <dbReference type="Proteomes" id="UP000831181"/>
    </source>
</evidence>
<evidence type="ECO:0000256" key="4">
    <source>
        <dbReference type="ARBA" id="ARBA00022538"/>
    </source>
</evidence>
<feature type="transmembrane region" description="Helical" evidence="11">
    <location>
        <begin position="141"/>
        <end position="159"/>
    </location>
</feature>
<feature type="transmembrane region" description="Helical" evidence="11">
    <location>
        <begin position="401"/>
        <end position="423"/>
    </location>
</feature>
<evidence type="ECO:0000256" key="11">
    <source>
        <dbReference type="HAMAP-Rule" id="MF_01522"/>
    </source>
</evidence>
<feature type="domain" description="K+ potassium transporter integral membrane" evidence="12">
    <location>
        <begin position="13"/>
        <end position="461"/>
    </location>
</feature>
<dbReference type="GO" id="GO:0005886">
    <property type="term" value="C:plasma membrane"/>
    <property type="evidence" value="ECO:0007669"/>
    <property type="project" value="UniProtKB-SubCell"/>
</dbReference>
<feature type="transmembrane region" description="Helical" evidence="11">
    <location>
        <begin position="297"/>
        <end position="321"/>
    </location>
</feature>
<keyword evidence="8 11" id="KW-1133">Transmembrane helix</keyword>
<dbReference type="InterPro" id="IPR053952">
    <property type="entry name" value="K_trans_C"/>
</dbReference>
<comment type="subcellular location">
    <subcellularLocation>
        <location evidence="11">Cell membrane</location>
        <topology evidence="11">Multi-pass membrane protein</topology>
    </subcellularLocation>
    <subcellularLocation>
        <location evidence="1">Membrane</location>
        <topology evidence="1">Multi-pass membrane protein</topology>
    </subcellularLocation>
</comment>
<feature type="transmembrane region" description="Helical" evidence="11">
    <location>
        <begin position="429"/>
        <end position="448"/>
    </location>
</feature>
<keyword evidence="7 11" id="KW-0630">Potassium</keyword>
<dbReference type="Pfam" id="PF02705">
    <property type="entry name" value="K_trans"/>
    <property type="match status" value="1"/>
</dbReference>
<feature type="transmembrane region" description="Helical" evidence="11">
    <location>
        <begin position="247"/>
        <end position="269"/>
    </location>
</feature>
<keyword evidence="3 11" id="KW-1003">Cell membrane</keyword>
<evidence type="ECO:0000259" key="12">
    <source>
        <dbReference type="Pfam" id="PF02705"/>
    </source>
</evidence>
<dbReference type="InterPro" id="IPR003855">
    <property type="entry name" value="K+_transporter"/>
</dbReference>
<dbReference type="AlphaFoldDB" id="A0A976RSU4"/>
<evidence type="ECO:0000256" key="1">
    <source>
        <dbReference type="ARBA" id="ARBA00004141"/>
    </source>
</evidence>
<dbReference type="KEGG" id="lbe:MOO44_01860"/>
<keyword evidence="10 11" id="KW-0472">Membrane</keyword>
<dbReference type="HAMAP" id="MF_01522">
    <property type="entry name" value="Kup"/>
    <property type="match status" value="1"/>
</dbReference>
<keyword evidence="4 11" id="KW-0633">Potassium transport</keyword>
<name>A0A976RSU4_9LACO</name>
<evidence type="ECO:0000256" key="3">
    <source>
        <dbReference type="ARBA" id="ARBA00022475"/>
    </source>
</evidence>
<evidence type="ECO:0000256" key="8">
    <source>
        <dbReference type="ARBA" id="ARBA00022989"/>
    </source>
</evidence>
<gene>
    <name evidence="11" type="primary">kup</name>
    <name evidence="14" type="ORF">MOO44_01860</name>
</gene>
<dbReference type="RefSeq" id="WP_260116746.1">
    <property type="nucleotide sequence ID" value="NZ_CP093361.1"/>
</dbReference>
<dbReference type="GO" id="GO:0015293">
    <property type="term" value="F:symporter activity"/>
    <property type="evidence" value="ECO:0007669"/>
    <property type="project" value="UniProtKB-UniRule"/>
</dbReference>
<feature type="transmembrane region" description="Helical" evidence="11">
    <location>
        <begin position="49"/>
        <end position="71"/>
    </location>
</feature>
<proteinExistence type="inferred from homology"/>
<comment type="function">
    <text evidence="11">Transport of potassium into the cell. Likely operates as a K(+):H(+) symporter.</text>
</comment>
<evidence type="ECO:0000313" key="14">
    <source>
        <dbReference type="EMBL" id="UQS86946.1"/>
    </source>
</evidence>
<keyword evidence="5 11" id="KW-0812">Transmembrane</keyword>
<organism evidence="14 15">
    <name type="scientific">Nicoliella spurrieriana</name>
    <dbReference type="NCBI Taxonomy" id="2925830"/>
    <lineage>
        <taxon>Bacteria</taxon>
        <taxon>Bacillati</taxon>
        <taxon>Bacillota</taxon>
        <taxon>Bacilli</taxon>
        <taxon>Lactobacillales</taxon>
        <taxon>Lactobacillaceae</taxon>
        <taxon>Nicoliella</taxon>
    </lineage>
</organism>
<feature type="transmembrane region" description="Helical" evidence="11">
    <location>
        <begin position="216"/>
        <end position="235"/>
    </location>
</feature>
<feature type="transmembrane region" description="Helical" evidence="11">
    <location>
        <begin position="171"/>
        <end position="191"/>
    </location>
</feature>
<evidence type="ECO:0000256" key="2">
    <source>
        <dbReference type="ARBA" id="ARBA00022448"/>
    </source>
</evidence>
<dbReference type="InterPro" id="IPR053951">
    <property type="entry name" value="K_trans_N"/>
</dbReference>
<evidence type="ECO:0000256" key="5">
    <source>
        <dbReference type="ARBA" id="ARBA00022692"/>
    </source>
</evidence>
<keyword evidence="15" id="KW-1185">Reference proteome</keyword>
<accession>A0A976RSU4</accession>
<dbReference type="GO" id="GO:0015079">
    <property type="term" value="F:potassium ion transmembrane transporter activity"/>
    <property type="evidence" value="ECO:0007669"/>
    <property type="project" value="UniProtKB-UniRule"/>
</dbReference>
<evidence type="ECO:0000256" key="7">
    <source>
        <dbReference type="ARBA" id="ARBA00022958"/>
    </source>
</evidence>
<dbReference type="EMBL" id="CP093361">
    <property type="protein sequence ID" value="UQS86946.1"/>
    <property type="molecule type" value="Genomic_DNA"/>
</dbReference>